<dbReference type="GO" id="GO:0008360">
    <property type="term" value="P:regulation of cell shape"/>
    <property type="evidence" value="ECO:0007669"/>
    <property type="project" value="UniProtKB-KW"/>
</dbReference>
<feature type="transmembrane region" description="Helical" evidence="8">
    <location>
        <begin position="58"/>
        <end position="81"/>
    </location>
</feature>
<accession>A0A552WSX2</accession>
<feature type="transmembrane region" description="Helical" evidence="8">
    <location>
        <begin position="367"/>
        <end position="384"/>
    </location>
</feature>
<dbReference type="InterPro" id="IPR004268">
    <property type="entry name" value="MurJ"/>
</dbReference>
<organism evidence="9 10">
    <name type="scientific">Georgenia yuyongxinii</name>
    <dbReference type="NCBI Taxonomy" id="2589797"/>
    <lineage>
        <taxon>Bacteria</taxon>
        <taxon>Bacillati</taxon>
        <taxon>Actinomycetota</taxon>
        <taxon>Actinomycetes</taxon>
        <taxon>Micrococcales</taxon>
        <taxon>Bogoriellaceae</taxon>
        <taxon>Georgenia</taxon>
    </lineage>
</organism>
<evidence type="ECO:0000256" key="1">
    <source>
        <dbReference type="ARBA" id="ARBA00004651"/>
    </source>
</evidence>
<feature type="transmembrane region" description="Helical" evidence="8">
    <location>
        <begin position="250"/>
        <end position="272"/>
    </location>
</feature>
<dbReference type="GO" id="GO:0009252">
    <property type="term" value="P:peptidoglycan biosynthetic process"/>
    <property type="evidence" value="ECO:0007669"/>
    <property type="project" value="UniProtKB-KW"/>
</dbReference>
<dbReference type="Proteomes" id="UP000318693">
    <property type="component" value="Unassembled WGS sequence"/>
</dbReference>
<dbReference type="InterPro" id="IPR051050">
    <property type="entry name" value="Lipid_II_flippase_MurJ/MviN"/>
</dbReference>
<evidence type="ECO:0000313" key="9">
    <source>
        <dbReference type="EMBL" id="TRW45775.1"/>
    </source>
</evidence>
<sequence length="548" mass="55043">MSPRTRVLGGVLGAAGLIAVVTLASRAVGFVRWLVQSWTLGASDAAMAYETANKVPNVLFEVAAGGALAGAVVPLLAVPLARHLRTEVDRTASALLTWALLVLVPLAALVAAAAGPVAGLLLPGGTDPALRGLTTTFLRIFALQIPLYGVGVIFSGVLQAQKKFFWPAFAPLLSSLVVIVSYLAFGAVSQGRQDDPATLPLAAVAWLAWGTTAGVAAMSLCQLVPVLRAGVRPRPALRFPPGVARRAGRLAAAGIGALLAQQASVVVVLLLANTHGETGTINVYTYAQAVYFLPYAVLAVPLSTAVFPRLSERAGTGDRHGFAAMAAGSTRLVVAASLVGAALLVAVAPAATAVFSLRFEMAGMTQAITWFAPGIVGYALIFHLSRALYAVDHGRAAVLATATGWLVVSAASWAGVLLLAPDGGDGPATLTALGAGSSAGMVVAGVLLLWAVRRAGGPGALAGLSRTFAVGALPAVAGGLVGRWVATNLLDTLGAGLGGAVVAAVGGALPAGGLVAAAVLLLDRGTIRVGTWSRERQAAQGPGAGRPG</sequence>
<evidence type="ECO:0000256" key="4">
    <source>
        <dbReference type="ARBA" id="ARBA00022960"/>
    </source>
</evidence>
<keyword evidence="7 8" id="KW-0472">Membrane</keyword>
<feature type="transmembrane region" description="Helical" evidence="8">
    <location>
        <begin position="137"/>
        <end position="157"/>
    </location>
</feature>
<dbReference type="PANTHER" id="PTHR47019:SF1">
    <property type="entry name" value="LIPID II FLIPPASE MURJ"/>
    <property type="match status" value="1"/>
</dbReference>
<keyword evidence="5" id="KW-0573">Peptidoglycan synthesis</keyword>
<feature type="transmembrane region" description="Helical" evidence="8">
    <location>
        <begin position="205"/>
        <end position="229"/>
    </location>
</feature>
<evidence type="ECO:0000256" key="2">
    <source>
        <dbReference type="ARBA" id="ARBA00022475"/>
    </source>
</evidence>
<keyword evidence="10" id="KW-1185">Reference proteome</keyword>
<evidence type="ECO:0000256" key="6">
    <source>
        <dbReference type="ARBA" id="ARBA00022989"/>
    </source>
</evidence>
<dbReference type="GO" id="GO:0005886">
    <property type="term" value="C:plasma membrane"/>
    <property type="evidence" value="ECO:0007669"/>
    <property type="project" value="UniProtKB-SubCell"/>
</dbReference>
<comment type="subcellular location">
    <subcellularLocation>
        <location evidence="1">Cell membrane</location>
        <topology evidence="1">Multi-pass membrane protein</topology>
    </subcellularLocation>
</comment>
<reference evidence="9 10" key="1">
    <citation type="submission" date="2019-07" db="EMBL/GenBank/DDBJ databases">
        <title>Georgenia wutianyii sp. nov. and Georgenia *** sp. nov. isolated from plateau pika (Ochotona curzoniae) in the Qinghai-Tibet plateau of China.</title>
        <authorList>
            <person name="Tian Z."/>
        </authorList>
    </citation>
    <scope>NUCLEOTIDE SEQUENCE [LARGE SCALE GENOMIC DNA]</scope>
    <source>
        <strain evidence="9 10">Z446</strain>
    </source>
</reference>
<evidence type="ECO:0000256" key="3">
    <source>
        <dbReference type="ARBA" id="ARBA00022692"/>
    </source>
</evidence>
<keyword evidence="6 8" id="KW-1133">Transmembrane helix</keyword>
<feature type="transmembrane region" description="Helical" evidence="8">
    <location>
        <begin position="396"/>
        <end position="420"/>
    </location>
</feature>
<dbReference type="GO" id="GO:0034204">
    <property type="term" value="P:lipid translocation"/>
    <property type="evidence" value="ECO:0007669"/>
    <property type="project" value="TreeGrafter"/>
</dbReference>
<keyword evidence="4" id="KW-0133">Cell shape</keyword>
<proteinExistence type="predicted"/>
<dbReference type="PRINTS" id="PR01806">
    <property type="entry name" value="VIRFACTRMVIN"/>
</dbReference>
<evidence type="ECO:0000256" key="5">
    <source>
        <dbReference type="ARBA" id="ARBA00022984"/>
    </source>
</evidence>
<dbReference type="PANTHER" id="PTHR47019">
    <property type="entry name" value="LIPID II FLIPPASE MURJ"/>
    <property type="match status" value="1"/>
</dbReference>
<name>A0A552WSX2_9MICO</name>
<comment type="caution">
    <text evidence="9">The sequence shown here is derived from an EMBL/GenBank/DDBJ whole genome shotgun (WGS) entry which is preliminary data.</text>
</comment>
<dbReference type="EMBL" id="VJXR01000018">
    <property type="protein sequence ID" value="TRW45775.1"/>
    <property type="molecule type" value="Genomic_DNA"/>
</dbReference>
<feature type="transmembrane region" description="Helical" evidence="8">
    <location>
        <begin position="432"/>
        <end position="452"/>
    </location>
</feature>
<protein>
    <submittedName>
        <fullName evidence="9">Virulence factor MviN</fullName>
    </submittedName>
</protein>
<dbReference type="RefSeq" id="WP_143418074.1">
    <property type="nucleotide sequence ID" value="NZ_VJXR01000018.1"/>
</dbReference>
<dbReference type="AlphaFoldDB" id="A0A552WSX2"/>
<feature type="transmembrane region" description="Helical" evidence="8">
    <location>
        <begin position="464"/>
        <end position="485"/>
    </location>
</feature>
<keyword evidence="3 8" id="KW-0812">Transmembrane</keyword>
<feature type="transmembrane region" description="Helical" evidence="8">
    <location>
        <begin position="497"/>
        <end position="522"/>
    </location>
</feature>
<feature type="transmembrane region" description="Helical" evidence="8">
    <location>
        <begin position="164"/>
        <end position="185"/>
    </location>
</feature>
<gene>
    <name evidence="9" type="ORF">FJ693_08370</name>
</gene>
<feature type="transmembrane region" description="Helical" evidence="8">
    <location>
        <begin position="292"/>
        <end position="311"/>
    </location>
</feature>
<feature type="transmembrane region" description="Helical" evidence="8">
    <location>
        <begin position="332"/>
        <end position="355"/>
    </location>
</feature>
<evidence type="ECO:0000256" key="7">
    <source>
        <dbReference type="ARBA" id="ARBA00023136"/>
    </source>
</evidence>
<keyword evidence="2" id="KW-1003">Cell membrane</keyword>
<evidence type="ECO:0000256" key="8">
    <source>
        <dbReference type="SAM" id="Phobius"/>
    </source>
</evidence>
<feature type="transmembrane region" description="Helical" evidence="8">
    <location>
        <begin position="93"/>
        <end position="117"/>
    </location>
</feature>
<dbReference type="Pfam" id="PF03023">
    <property type="entry name" value="MurJ"/>
    <property type="match status" value="1"/>
</dbReference>
<evidence type="ECO:0000313" key="10">
    <source>
        <dbReference type="Proteomes" id="UP000318693"/>
    </source>
</evidence>
<dbReference type="GO" id="GO:0015648">
    <property type="term" value="F:lipid-linked peptidoglycan transporter activity"/>
    <property type="evidence" value="ECO:0007669"/>
    <property type="project" value="TreeGrafter"/>
</dbReference>